<keyword evidence="3" id="KW-1185">Reference proteome</keyword>
<dbReference type="PANTHER" id="PTHR28603">
    <property type="entry name" value="TRANSMEMBRANE PROTEIN 243"/>
    <property type="match status" value="1"/>
</dbReference>
<comment type="caution">
    <text evidence="2">The sequence shown here is derived from an EMBL/GenBank/DDBJ whole genome shotgun (WGS) entry which is preliminary data.</text>
</comment>
<sequence length="138" mass="15492">MAGRAEQAFTADFTNTLRRPGGGRRLDLPAQRCMTCDRVLNVIVAVFTIIIVIETLVSAFLLPRWPPEGNNIFFAVTIVCQCASHLLQIYWYRQGEMEPKFRRIILYNAVTISLLCVCGNLYIHGVGVGNTCNKARKT</sequence>
<feature type="transmembrane region" description="Helical" evidence="1">
    <location>
        <begin position="72"/>
        <end position="92"/>
    </location>
</feature>
<gene>
    <name evidence="2" type="ORF">KP79_PYT11150</name>
</gene>
<name>A0A210R0N5_MIZYE</name>
<dbReference type="EMBL" id="NEDP02000976">
    <property type="protein sequence ID" value="OWF54586.1"/>
    <property type="molecule type" value="Genomic_DNA"/>
</dbReference>
<keyword evidence="1" id="KW-1133">Transmembrane helix</keyword>
<proteinExistence type="predicted"/>
<keyword evidence="1 2" id="KW-0812">Transmembrane</keyword>
<dbReference type="Proteomes" id="UP000242188">
    <property type="component" value="Unassembled WGS sequence"/>
</dbReference>
<evidence type="ECO:0000313" key="3">
    <source>
        <dbReference type="Proteomes" id="UP000242188"/>
    </source>
</evidence>
<dbReference type="OrthoDB" id="17800at2759"/>
<evidence type="ECO:0000313" key="2">
    <source>
        <dbReference type="EMBL" id="OWF54586.1"/>
    </source>
</evidence>
<keyword evidence="1" id="KW-0472">Membrane</keyword>
<feature type="transmembrane region" description="Helical" evidence="1">
    <location>
        <begin position="104"/>
        <end position="123"/>
    </location>
</feature>
<evidence type="ECO:0000256" key="1">
    <source>
        <dbReference type="SAM" id="Phobius"/>
    </source>
</evidence>
<organism evidence="2 3">
    <name type="scientific">Mizuhopecten yessoensis</name>
    <name type="common">Japanese scallop</name>
    <name type="synonym">Patinopecten yessoensis</name>
    <dbReference type="NCBI Taxonomy" id="6573"/>
    <lineage>
        <taxon>Eukaryota</taxon>
        <taxon>Metazoa</taxon>
        <taxon>Spiralia</taxon>
        <taxon>Lophotrochozoa</taxon>
        <taxon>Mollusca</taxon>
        <taxon>Bivalvia</taxon>
        <taxon>Autobranchia</taxon>
        <taxon>Pteriomorphia</taxon>
        <taxon>Pectinida</taxon>
        <taxon>Pectinoidea</taxon>
        <taxon>Pectinidae</taxon>
        <taxon>Mizuhopecten</taxon>
    </lineage>
</organism>
<feature type="transmembrane region" description="Helical" evidence="1">
    <location>
        <begin position="39"/>
        <end position="60"/>
    </location>
</feature>
<protein>
    <submittedName>
        <fullName evidence="2">Transmembrane protein 243</fullName>
    </submittedName>
</protein>
<dbReference type="Pfam" id="PF10856">
    <property type="entry name" value="DUF2678"/>
    <property type="match status" value="1"/>
</dbReference>
<accession>A0A210R0N5</accession>
<dbReference type="AlphaFoldDB" id="A0A210R0N5"/>
<dbReference type="PANTHER" id="PTHR28603:SF1">
    <property type="entry name" value="TRANSMEMBRANE PROTEIN 243"/>
    <property type="match status" value="1"/>
</dbReference>
<dbReference type="InterPro" id="IPR022564">
    <property type="entry name" value="DUF2678"/>
</dbReference>
<reference evidence="2 3" key="1">
    <citation type="journal article" date="2017" name="Nat. Ecol. Evol.">
        <title>Scallop genome provides insights into evolution of bilaterian karyotype and development.</title>
        <authorList>
            <person name="Wang S."/>
            <person name="Zhang J."/>
            <person name="Jiao W."/>
            <person name="Li J."/>
            <person name="Xun X."/>
            <person name="Sun Y."/>
            <person name="Guo X."/>
            <person name="Huan P."/>
            <person name="Dong B."/>
            <person name="Zhang L."/>
            <person name="Hu X."/>
            <person name="Sun X."/>
            <person name="Wang J."/>
            <person name="Zhao C."/>
            <person name="Wang Y."/>
            <person name="Wang D."/>
            <person name="Huang X."/>
            <person name="Wang R."/>
            <person name="Lv J."/>
            <person name="Li Y."/>
            <person name="Zhang Z."/>
            <person name="Liu B."/>
            <person name="Lu W."/>
            <person name="Hui Y."/>
            <person name="Liang J."/>
            <person name="Zhou Z."/>
            <person name="Hou R."/>
            <person name="Li X."/>
            <person name="Liu Y."/>
            <person name="Li H."/>
            <person name="Ning X."/>
            <person name="Lin Y."/>
            <person name="Zhao L."/>
            <person name="Xing Q."/>
            <person name="Dou J."/>
            <person name="Li Y."/>
            <person name="Mao J."/>
            <person name="Guo H."/>
            <person name="Dou H."/>
            <person name="Li T."/>
            <person name="Mu C."/>
            <person name="Jiang W."/>
            <person name="Fu Q."/>
            <person name="Fu X."/>
            <person name="Miao Y."/>
            <person name="Liu J."/>
            <person name="Yu Q."/>
            <person name="Li R."/>
            <person name="Liao H."/>
            <person name="Li X."/>
            <person name="Kong Y."/>
            <person name="Jiang Z."/>
            <person name="Chourrout D."/>
            <person name="Li R."/>
            <person name="Bao Z."/>
        </authorList>
    </citation>
    <scope>NUCLEOTIDE SEQUENCE [LARGE SCALE GENOMIC DNA]</scope>
    <source>
        <strain evidence="2 3">PY_sf001</strain>
    </source>
</reference>